<evidence type="ECO:0000313" key="11">
    <source>
        <dbReference type="Proteomes" id="UP000267535"/>
    </source>
</evidence>
<comment type="function">
    <text evidence="5">A flexible structure which links the flagellar filament to the drive apparatus in the basal body.</text>
</comment>
<dbReference type="GO" id="GO:0009425">
    <property type="term" value="C:bacterial-type flagellum basal body"/>
    <property type="evidence" value="ECO:0007669"/>
    <property type="project" value="UniProtKB-SubCell"/>
</dbReference>
<comment type="similarity">
    <text evidence="2 5">Belongs to the flagella basal body rod proteins family.</text>
</comment>
<dbReference type="InterPro" id="IPR037925">
    <property type="entry name" value="FlgE/F/G-like"/>
</dbReference>
<evidence type="ECO:0000256" key="1">
    <source>
        <dbReference type="ARBA" id="ARBA00004117"/>
    </source>
</evidence>
<feature type="domain" description="Flagellar basal-body/hook protein C-terminal" evidence="7">
    <location>
        <begin position="607"/>
        <end position="651"/>
    </location>
</feature>
<keyword evidence="11" id="KW-1185">Reference proteome</keyword>
<dbReference type="GO" id="GO:0071978">
    <property type="term" value="P:bacterial-type flagellum-dependent swarming motility"/>
    <property type="evidence" value="ECO:0007669"/>
    <property type="project" value="TreeGrafter"/>
</dbReference>
<keyword evidence="10" id="KW-0966">Cell projection</keyword>
<evidence type="ECO:0000256" key="4">
    <source>
        <dbReference type="ARBA" id="ARBA00023143"/>
    </source>
</evidence>
<sequence>MAGFNTAVTGLKAATTDLDVTGNNIANSSTVGFKASRTEFGDIYTTAVVGAGSSNVPGSGVTVTDIAQDFSGGTVEFTNNNLDLAINGGGFFQLDDGQGGKSYSRAGAFELDKDGFVVSKTGEYLQGYQLDEAGNRLPIDNLAVTERESPPKATEEMALAINIDSRADASQLLPAYNKDEPGSYTYSTTMEAVDSLGNSNTIKYNFVEQRPVKEVHTFDVSGAGNYTISGVTVADTDFTAGQISAVKLDELKAADPRIFNVTTDTTAAPNTVSVIFSSDSTQYGDLIASNGTAALTNEVVSEITAAEQHTFDFSAAGFGPGYAGATTVEFEISGVQFSFDASTADITAEDVANEIIAKRTAIIDANPNVDSITYDSTNNQLLVTYKPEAGDVTDDNLDLVFLSGTNAFAGTPAAVTNVIGPDATVDGDDSFEGTYRMYAYLNQDTILTIGKQPDPGSGLNLPEVGAILIKYSPNDGTLAEINGQTVTPGSVVPSITVEGADPANGATTIDLSLDNSTQFASDSIVKQSTQDGYSKGDLVGISFGSTGEMIASFSNGQNQALGIVAIATFENQSGLQPAGDTQWVESLSSGQAIVNPPGTGLNGTLRSAALEQSNVDLSEQLVKLIEAQRNFQANSKTLETLNTVTQAILQI</sequence>
<keyword evidence="4 5" id="KW-0975">Bacterial flagellum</keyword>
<gene>
    <name evidence="10" type="ORF">EHS89_10450</name>
</gene>
<dbReference type="InterPro" id="IPR001444">
    <property type="entry name" value="Flag_bb_rod_N"/>
</dbReference>
<dbReference type="PANTHER" id="PTHR30435:SF1">
    <property type="entry name" value="FLAGELLAR HOOK PROTEIN FLGE"/>
    <property type="match status" value="1"/>
</dbReference>
<dbReference type="Proteomes" id="UP000267535">
    <property type="component" value="Unassembled WGS sequence"/>
</dbReference>
<dbReference type="EMBL" id="RQXV01000005">
    <property type="protein sequence ID" value="RRC99261.1"/>
    <property type="molecule type" value="Genomic_DNA"/>
</dbReference>
<protein>
    <recommendedName>
        <fullName evidence="3 5">Flagellar hook protein FlgE</fullName>
    </recommendedName>
</protein>
<dbReference type="InterPro" id="IPR037058">
    <property type="entry name" value="Falgellar_hook_FlgE_sf"/>
</dbReference>
<feature type="domain" description="Flagellar hook protein FlgE/F/G-like D1" evidence="9">
    <location>
        <begin position="85"/>
        <end position="161"/>
    </location>
</feature>
<dbReference type="InterPro" id="IPR053967">
    <property type="entry name" value="LlgE_F_G-like_D1"/>
</dbReference>
<keyword evidence="10" id="KW-0282">Flagellum</keyword>
<feature type="domain" description="Flagellar hook protein FlgE D2" evidence="8">
    <location>
        <begin position="429"/>
        <end position="533"/>
    </location>
</feature>
<keyword evidence="10" id="KW-0969">Cilium</keyword>
<dbReference type="Pfam" id="PF22692">
    <property type="entry name" value="LlgE_F_G_D1"/>
    <property type="match status" value="1"/>
</dbReference>
<dbReference type="Pfam" id="PF00460">
    <property type="entry name" value="Flg_bb_rod"/>
    <property type="match status" value="1"/>
</dbReference>
<dbReference type="PROSITE" id="PS00588">
    <property type="entry name" value="FLAGELLA_BB_ROD"/>
    <property type="match status" value="1"/>
</dbReference>
<dbReference type="InterPro" id="IPR011491">
    <property type="entry name" value="FlgE_D2"/>
</dbReference>
<dbReference type="AlphaFoldDB" id="A0A3P1SPS1"/>
<organism evidence="10 11">
    <name type="scientific">Amphritea balenae</name>
    <dbReference type="NCBI Taxonomy" id="452629"/>
    <lineage>
        <taxon>Bacteria</taxon>
        <taxon>Pseudomonadati</taxon>
        <taxon>Pseudomonadota</taxon>
        <taxon>Gammaproteobacteria</taxon>
        <taxon>Oceanospirillales</taxon>
        <taxon>Oceanospirillaceae</taxon>
        <taxon>Amphritea</taxon>
    </lineage>
</organism>
<evidence type="ECO:0000259" key="6">
    <source>
        <dbReference type="Pfam" id="PF00460"/>
    </source>
</evidence>
<evidence type="ECO:0000259" key="7">
    <source>
        <dbReference type="Pfam" id="PF06429"/>
    </source>
</evidence>
<evidence type="ECO:0000259" key="9">
    <source>
        <dbReference type="Pfam" id="PF22692"/>
    </source>
</evidence>
<dbReference type="InterPro" id="IPR019776">
    <property type="entry name" value="Flagellar_basal_body_rod_CS"/>
</dbReference>
<evidence type="ECO:0000256" key="5">
    <source>
        <dbReference type="RuleBase" id="RU362116"/>
    </source>
</evidence>
<dbReference type="GO" id="GO:0005829">
    <property type="term" value="C:cytosol"/>
    <property type="evidence" value="ECO:0007669"/>
    <property type="project" value="TreeGrafter"/>
</dbReference>
<dbReference type="InterPro" id="IPR020013">
    <property type="entry name" value="Flagellar_FlgE/F/G"/>
</dbReference>
<evidence type="ECO:0000313" key="10">
    <source>
        <dbReference type="EMBL" id="RRC99261.1"/>
    </source>
</evidence>
<dbReference type="GO" id="GO:0009424">
    <property type="term" value="C:bacterial-type flagellum hook"/>
    <property type="evidence" value="ECO:0007669"/>
    <property type="project" value="TreeGrafter"/>
</dbReference>
<dbReference type="RefSeq" id="WP_124926099.1">
    <property type="nucleotide sequence ID" value="NZ_BMOH01000004.1"/>
</dbReference>
<dbReference type="SUPFAM" id="SSF117143">
    <property type="entry name" value="Flagellar hook protein flgE"/>
    <property type="match status" value="2"/>
</dbReference>
<reference evidence="10 11" key="1">
    <citation type="submission" date="2018-11" db="EMBL/GenBank/DDBJ databases">
        <title>The draft genome sequence of Amphritea balenae JAMM 1525T.</title>
        <authorList>
            <person name="Fang Z."/>
            <person name="Zhang Y."/>
            <person name="Han X."/>
        </authorList>
    </citation>
    <scope>NUCLEOTIDE SEQUENCE [LARGE SCALE GENOMIC DNA]</scope>
    <source>
        <strain evidence="10 11">JAMM 1525</strain>
    </source>
</reference>
<dbReference type="Gene3D" id="2.60.98.20">
    <property type="entry name" value="Flagellar hook protein FlgE"/>
    <property type="match status" value="1"/>
</dbReference>
<dbReference type="Pfam" id="PF06429">
    <property type="entry name" value="Flg_bbr_C"/>
    <property type="match status" value="1"/>
</dbReference>
<name>A0A3P1SPS1_9GAMM</name>
<dbReference type="Pfam" id="PF07559">
    <property type="entry name" value="FlgE_D2"/>
    <property type="match status" value="2"/>
</dbReference>
<evidence type="ECO:0000256" key="2">
    <source>
        <dbReference type="ARBA" id="ARBA00009677"/>
    </source>
</evidence>
<feature type="domain" description="Flagellar hook protein FlgE D2" evidence="8">
    <location>
        <begin position="162"/>
        <end position="334"/>
    </location>
</feature>
<accession>A0A3P1SPS1</accession>
<evidence type="ECO:0000256" key="3">
    <source>
        <dbReference type="ARBA" id="ARBA00019015"/>
    </source>
</evidence>
<comment type="subcellular location">
    <subcellularLocation>
        <location evidence="1 5">Bacterial flagellum basal body</location>
    </subcellularLocation>
</comment>
<dbReference type="PANTHER" id="PTHR30435">
    <property type="entry name" value="FLAGELLAR PROTEIN"/>
    <property type="match status" value="1"/>
</dbReference>
<comment type="caution">
    <text evidence="10">The sequence shown here is derived from an EMBL/GenBank/DDBJ whole genome shotgun (WGS) entry which is preliminary data.</text>
</comment>
<feature type="domain" description="Flagellar basal body rod protein N-terminal" evidence="6">
    <location>
        <begin position="4"/>
        <end position="34"/>
    </location>
</feature>
<proteinExistence type="inferred from homology"/>
<dbReference type="OrthoDB" id="8578401at2"/>
<dbReference type="NCBIfam" id="TIGR03506">
    <property type="entry name" value="FlgEFG_subfam"/>
    <property type="match status" value="2"/>
</dbReference>
<evidence type="ECO:0000259" key="8">
    <source>
        <dbReference type="Pfam" id="PF07559"/>
    </source>
</evidence>
<dbReference type="InterPro" id="IPR010930">
    <property type="entry name" value="Flg_bb/hook_C_dom"/>
</dbReference>